<proteinExistence type="predicted"/>
<gene>
    <name evidence="2" type="ORF">GGX14DRAFT_466979</name>
</gene>
<keyword evidence="1" id="KW-0732">Signal</keyword>
<organism evidence="2 3">
    <name type="scientific">Mycena pura</name>
    <dbReference type="NCBI Taxonomy" id="153505"/>
    <lineage>
        <taxon>Eukaryota</taxon>
        <taxon>Fungi</taxon>
        <taxon>Dikarya</taxon>
        <taxon>Basidiomycota</taxon>
        <taxon>Agaricomycotina</taxon>
        <taxon>Agaricomycetes</taxon>
        <taxon>Agaricomycetidae</taxon>
        <taxon>Agaricales</taxon>
        <taxon>Marasmiineae</taxon>
        <taxon>Mycenaceae</taxon>
        <taxon>Mycena</taxon>
    </lineage>
</organism>
<feature type="signal peptide" evidence="1">
    <location>
        <begin position="1"/>
        <end position="21"/>
    </location>
</feature>
<feature type="chain" id="PRO_5042244920" evidence="1">
    <location>
        <begin position="22"/>
        <end position="291"/>
    </location>
</feature>
<reference evidence="2" key="1">
    <citation type="submission" date="2023-03" db="EMBL/GenBank/DDBJ databases">
        <title>Massive genome expansion in bonnet fungi (Mycena s.s.) driven by repeated elements and novel gene families across ecological guilds.</title>
        <authorList>
            <consortium name="Lawrence Berkeley National Laboratory"/>
            <person name="Harder C.B."/>
            <person name="Miyauchi S."/>
            <person name="Viragh M."/>
            <person name="Kuo A."/>
            <person name="Thoen E."/>
            <person name="Andreopoulos B."/>
            <person name="Lu D."/>
            <person name="Skrede I."/>
            <person name="Drula E."/>
            <person name="Henrissat B."/>
            <person name="Morin E."/>
            <person name="Kohler A."/>
            <person name="Barry K."/>
            <person name="LaButti K."/>
            <person name="Morin E."/>
            <person name="Salamov A."/>
            <person name="Lipzen A."/>
            <person name="Mereny Z."/>
            <person name="Hegedus B."/>
            <person name="Baldrian P."/>
            <person name="Stursova M."/>
            <person name="Weitz H."/>
            <person name="Taylor A."/>
            <person name="Grigoriev I.V."/>
            <person name="Nagy L.G."/>
            <person name="Martin F."/>
            <person name="Kauserud H."/>
        </authorList>
    </citation>
    <scope>NUCLEOTIDE SEQUENCE</scope>
    <source>
        <strain evidence="2">9144</strain>
    </source>
</reference>
<comment type="caution">
    <text evidence="2">The sequence shown here is derived from an EMBL/GenBank/DDBJ whole genome shotgun (WGS) entry which is preliminary data.</text>
</comment>
<accession>A0AAD6Y5F0</accession>
<evidence type="ECO:0000313" key="2">
    <source>
        <dbReference type="EMBL" id="KAJ7200196.1"/>
    </source>
</evidence>
<dbReference type="Proteomes" id="UP001219525">
    <property type="component" value="Unassembled WGS sequence"/>
</dbReference>
<evidence type="ECO:0000256" key="1">
    <source>
        <dbReference type="SAM" id="SignalP"/>
    </source>
</evidence>
<dbReference type="AlphaFoldDB" id="A0AAD6Y5F0"/>
<dbReference type="EMBL" id="JARJCW010000064">
    <property type="protein sequence ID" value="KAJ7200196.1"/>
    <property type="molecule type" value="Genomic_DNA"/>
</dbReference>
<sequence>MVPSPLLLLAFFPLLLPLTTADTCNADNCLRALIDPAITSSALSFCNSYTTNLFGTAAPTPTFVPTTCSPPRVSSACYCADNVANPTFTPAACPTSGQILQNPSFYGLGGDRDVDIRPWVLAVPTGTPGCVPAGSYSTADMDTIWGDPRSIECSFDPVVGGLSTITQDIHLCPSAQHTLRIGTACDFWTGHGDFGIQFQVSISGSLILPWGPVCPVCQASALPFGDEDCRSFAVYEEQSAVFTSPASGKGSLVISVRQAAGLNATQVPALFDQIFVNPIGDTSVMDPANPF</sequence>
<protein>
    <submittedName>
        <fullName evidence="2">Uncharacterized protein</fullName>
    </submittedName>
</protein>
<name>A0AAD6Y5F0_9AGAR</name>
<evidence type="ECO:0000313" key="3">
    <source>
        <dbReference type="Proteomes" id="UP001219525"/>
    </source>
</evidence>
<keyword evidence="3" id="KW-1185">Reference proteome</keyword>